<evidence type="ECO:0000313" key="4">
    <source>
        <dbReference type="Proteomes" id="UP000749559"/>
    </source>
</evidence>
<dbReference type="PANTHER" id="PTHR48081:SF8">
    <property type="entry name" value="ALPHA_BETA HYDROLASE FOLD-3 DOMAIN-CONTAINING PROTEIN-RELATED"/>
    <property type="match status" value="1"/>
</dbReference>
<protein>
    <submittedName>
        <fullName evidence="3">Uncharacterized protein</fullName>
    </submittedName>
</protein>
<dbReference type="InterPro" id="IPR050300">
    <property type="entry name" value="GDXG_lipolytic_enzyme"/>
</dbReference>
<dbReference type="Pfam" id="PF07859">
    <property type="entry name" value="Abhydrolase_3"/>
    <property type="match status" value="1"/>
</dbReference>
<organism evidence="3 4">
    <name type="scientific">Owenia fusiformis</name>
    <name type="common">Polychaete worm</name>
    <dbReference type="NCBI Taxonomy" id="6347"/>
    <lineage>
        <taxon>Eukaryota</taxon>
        <taxon>Metazoa</taxon>
        <taxon>Spiralia</taxon>
        <taxon>Lophotrochozoa</taxon>
        <taxon>Annelida</taxon>
        <taxon>Polychaeta</taxon>
        <taxon>Sedentaria</taxon>
        <taxon>Canalipalpata</taxon>
        <taxon>Sabellida</taxon>
        <taxon>Oweniida</taxon>
        <taxon>Oweniidae</taxon>
        <taxon>Owenia</taxon>
    </lineage>
</organism>
<dbReference type="SUPFAM" id="SSF53474">
    <property type="entry name" value="alpha/beta-Hydrolases"/>
    <property type="match status" value="1"/>
</dbReference>
<name>A0A8J1UDC6_OWEFU</name>
<dbReference type="AlphaFoldDB" id="A0A8J1UDC6"/>
<evidence type="ECO:0000256" key="2">
    <source>
        <dbReference type="ARBA" id="ARBA00022801"/>
    </source>
</evidence>
<dbReference type="InterPro" id="IPR033140">
    <property type="entry name" value="Lipase_GDXG_put_SER_AS"/>
</dbReference>
<gene>
    <name evidence="3" type="ORF">OFUS_LOCUS7931</name>
</gene>
<keyword evidence="4" id="KW-1185">Reference proteome</keyword>
<dbReference type="EMBL" id="CAIIXF020000004">
    <property type="protein sequence ID" value="CAH1781343.1"/>
    <property type="molecule type" value="Genomic_DNA"/>
</dbReference>
<accession>A0A8J1UDC6</accession>
<dbReference type="InterPro" id="IPR029058">
    <property type="entry name" value="AB_hydrolase_fold"/>
</dbReference>
<reference evidence="3" key="1">
    <citation type="submission" date="2022-03" db="EMBL/GenBank/DDBJ databases">
        <authorList>
            <person name="Martin C."/>
        </authorList>
    </citation>
    <scope>NUCLEOTIDE SEQUENCE</scope>
</reference>
<dbReference type="Proteomes" id="UP000749559">
    <property type="component" value="Unassembled WGS sequence"/>
</dbReference>
<keyword evidence="2" id="KW-0378">Hydrolase</keyword>
<proteinExistence type="inferred from homology"/>
<evidence type="ECO:0000256" key="1">
    <source>
        <dbReference type="ARBA" id="ARBA00010515"/>
    </source>
</evidence>
<comment type="caution">
    <text evidence="3">The sequence shown here is derived from an EMBL/GenBank/DDBJ whole genome shotgun (WGS) entry which is preliminary data.</text>
</comment>
<dbReference type="Gene3D" id="3.40.50.1820">
    <property type="entry name" value="alpha/beta hydrolase"/>
    <property type="match status" value="1"/>
</dbReference>
<dbReference type="PROSITE" id="PS01174">
    <property type="entry name" value="LIPASE_GDXG_SER"/>
    <property type="match status" value="1"/>
</dbReference>
<dbReference type="PANTHER" id="PTHR48081">
    <property type="entry name" value="AB HYDROLASE SUPERFAMILY PROTEIN C4A8.06C"/>
    <property type="match status" value="1"/>
</dbReference>
<sequence>MPLPSDLSHLHPESQARLKLFEESGGKYYFDMDTIEGARQSSWESIQATTLPQPFDGSTTEHFVSLEEVPNGVPVFVYKPNKLPVDPQILVYFHGGGFTVGCREGYETMLKIIAQEAGCIIVNVEYRMGPEHKTPAWLDDSVAATKWAMSNKDNIGGTGKSQVGVSGDSAGGCIAGTVAYHLPGIDYQILVYPHLDHRCLLPSYTEYADDHLLTMKLITWFHSNYISEEQKTDPKYNVLQQTEFKHVPRCLFIVAECDPLRDDSIEYAKKLDEAGVPNETLNLKGILHGFIQANGAYPENSKIAYDRIIEYLKKIKQ</sequence>
<dbReference type="OrthoDB" id="408631at2759"/>
<dbReference type="GO" id="GO:0016787">
    <property type="term" value="F:hydrolase activity"/>
    <property type="evidence" value="ECO:0007669"/>
    <property type="project" value="UniProtKB-KW"/>
</dbReference>
<dbReference type="InterPro" id="IPR013094">
    <property type="entry name" value="AB_hydrolase_3"/>
</dbReference>
<comment type="similarity">
    <text evidence="1">Belongs to the 'GDXG' lipolytic enzyme family.</text>
</comment>
<evidence type="ECO:0000313" key="3">
    <source>
        <dbReference type="EMBL" id="CAH1781343.1"/>
    </source>
</evidence>